<dbReference type="InterPro" id="IPR026341">
    <property type="entry name" value="T9SS_type_B"/>
</dbReference>
<dbReference type="Pfam" id="PF13585">
    <property type="entry name" value="CHU_C"/>
    <property type="match status" value="1"/>
</dbReference>
<dbReference type="HOGENOM" id="CLU_011210_0_0_10"/>
<dbReference type="OrthoDB" id="9813840at2"/>
<evidence type="ECO:0000313" key="1">
    <source>
        <dbReference type="EMBL" id="BAO55109.1"/>
    </source>
</evidence>
<evidence type="ECO:0000313" key="2">
    <source>
        <dbReference type="Proteomes" id="UP000031760"/>
    </source>
</evidence>
<dbReference type="STRING" id="1454201.NMS_1100"/>
<name>W8VPL1_9FLAO</name>
<dbReference type="AlphaFoldDB" id="W8VPL1"/>
<organism evidence="1 2">
    <name type="scientific">Nonlabens marinus S1-08</name>
    <dbReference type="NCBI Taxonomy" id="1454201"/>
    <lineage>
        <taxon>Bacteria</taxon>
        <taxon>Pseudomonadati</taxon>
        <taxon>Bacteroidota</taxon>
        <taxon>Flavobacteriia</taxon>
        <taxon>Flavobacteriales</taxon>
        <taxon>Flavobacteriaceae</taxon>
        <taxon>Nonlabens</taxon>
    </lineage>
</organism>
<dbReference type="EMBL" id="AP014548">
    <property type="protein sequence ID" value="BAO55109.1"/>
    <property type="molecule type" value="Genomic_DNA"/>
</dbReference>
<dbReference type="Proteomes" id="UP000031760">
    <property type="component" value="Chromosome"/>
</dbReference>
<accession>W8VPL1</accession>
<protein>
    <recommendedName>
        <fullName evidence="3">T9SS type B sorting domain-containing protein</fullName>
    </recommendedName>
</protein>
<reference evidence="1 2" key="1">
    <citation type="journal article" date="2014" name="Proc. Natl. Acad. Sci. U.S.A.">
        <title>Functional characterization of flavobacteria rhodopsins reveals a unique class of light-driven chloride pump in bacteria.</title>
        <authorList>
            <person name="Yoshizawa S."/>
            <person name="Kumagai Y."/>
            <person name="Kim H."/>
            <person name="Ogura Y."/>
            <person name="Hayashi T."/>
            <person name="Iwasaki W."/>
            <person name="DeLong E.F."/>
            <person name="Kogure K."/>
        </authorList>
    </citation>
    <scope>NUCLEOTIDE SEQUENCE [LARGE SCALE GENOMIC DNA]</scope>
    <source>
        <strain evidence="1 2">S1-08</strain>
    </source>
</reference>
<evidence type="ECO:0008006" key="3">
    <source>
        <dbReference type="Google" id="ProtNLM"/>
    </source>
</evidence>
<dbReference type="KEGG" id="nmf:NMS_1100"/>
<keyword evidence="2" id="KW-1185">Reference proteome</keyword>
<proteinExistence type="predicted"/>
<sequence length="704" mass="76496">MTGIRYIGILILFLALPILVCSQRARPDPNDCRGAILICGDTELGLTPNGVGYNEFEDPGNPTPTCLDFGSFAQAWFKVEVGSDGTFEFVIEPDDGVADYDFAVFGPTTDCSNLGAAIRCSSTNPQAANVPAATGLNATSTDVEEGPGGNGDGFLRQLDVLAGETYYIVVALAVGEGGFSINTGGTTTFPQAAFANDVPDIMECDDDDGSRDGFKTFDFTSLNDDILNGQMNAVVSFYTSLNDANIGNNPISFPFTNTTNPQEIFYRVERTDSECADFNQFEVTVDDSRIDTEADEIIICSTQASENFDLISIIDQLVPNSNLFNITYHNSLNDAIIGSNARVEMVTVTPIPQSIYIKVTDPIGALCDAVISVPLRLMNPPVITIPADLFVCDDDFDGFVTTNLNVQTTEILNGLDPSDHNVRYYANAADRDTGMNSVTNFRNTINPQTLFTRVTQISTGCTSDVEFQLLVTTKPTLAIQEPKILCLNAVDPMPLTVETGFDLYEWSTGESGASLNEILIGTPGDYTVTVTNRSGCQSSLTMTVNASDIAVLDSIDVTDFQRGNNSVTINATGPGDYEFAVDNDVFQDSPDFTGLASGYHNLQVRDKNGCGVYSSQFAILDFQTFFTPNADSYNDLWTLDALSDFPEARLLIYDRYGKLLKQLSPDSSGWDGTFMGEPLPSSTYWFTLELPDRPIVRGYFALKR</sequence>
<dbReference type="NCBIfam" id="TIGR04131">
    <property type="entry name" value="Bac_Flav_CTERM"/>
    <property type="match status" value="1"/>
</dbReference>
<gene>
    <name evidence="1" type="ORF">NMS_1100</name>
</gene>